<sequence>MKLIDISNDLLTAEVYEGDPVPELRAVQSMEAGDRYNLGVLTAGLHNGTHIDAPLHFLSGGADVSKVPLDACIGPCRVLEVTPGVITGEVVENSFPRGCERLLLKSGGRAFIHETAAQAMAYYGCRLVGTDALSIDPEYDQTGAAHIAFLRENVVILEGLNLSAVRGGDYFLIAPPVKIGEAEAAFARAVLVSDYIFWSGKGPQA</sequence>
<dbReference type="EMBL" id="DVMW01000049">
    <property type="protein sequence ID" value="HIU36628.1"/>
    <property type="molecule type" value="Genomic_DNA"/>
</dbReference>
<dbReference type="Proteomes" id="UP000824071">
    <property type="component" value="Unassembled WGS sequence"/>
</dbReference>
<dbReference type="SUPFAM" id="SSF102198">
    <property type="entry name" value="Putative cyclase"/>
    <property type="match status" value="1"/>
</dbReference>
<dbReference type="GO" id="GO:0019441">
    <property type="term" value="P:L-tryptophan catabolic process to kynurenine"/>
    <property type="evidence" value="ECO:0007669"/>
    <property type="project" value="InterPro"/>
</dbReference>
<dbReference type="Pfam" id="PF04199">
    <property type="entry name" value="Cyclase"/>
    <property type="match status" value="1"/>
</dbReference>
<accession>A0A9D1LDI0</accession>
<comment type="caution">
    <text evidence="1">The sequence shown here is derived from an EMBL/GenBank/DDBJ whole genome shotgun (WGS) entry which is preliminary data.</text>
</comment>
<dbReference type="GO" id="GO:0004061">
    <property type="term" value="F:arylformamidase activity"/>
    <property type="evidence" value="ECO:0007669"/>
    <property type="project" value="InterPro"/>
</dbReference>
<proteinExistence type="predicted"/>
<dbReference type="InterPro" id="IPR007325">
    <property type="entry name" value="KFase/CYL"/>
</dbReference>
<evidence type="ECO:0000313" key="2">
    <source>
        <dbReference type="Proteomes" id="UP000824071"/>
    </source>
</evidence>
<name>A0A9D1LDI0_9FIRM</name>
<dbReference type="AlphaFoldDB" id="A0A9D1LDI0"/>
<reference evidence="1" key="1">
    <citation type="submission" date="2020-10" db="EMBL/GenBank/DDBJ databases">
        <authorList>
            <person name="Gilroy R."/>
        </authorList>
    </citation>
    <scope>NUCLEOTIDE SEQUENCE</scope>
    <source>
        <strain evidence="1">ChiGjej1B1-19959</strain>
    </source>
</reference>
<dbReference type="PANTHER" id="PTHR31118:SF12">
    <property type="entry name" value="CYCLASE-LIKE PROTEIN 2"/>
    <property type="match status" value="1"/>
</dbReference>
<dbReference type="InterPro" id="IPR037175">
    <property type="entry name" value="KFase_sf"/>
</dbReference>
<organism evidence="1 2">
    <name type="scientific">Candidatus Fimenecus excrementigallinarum</name>
    <dbReference type="NCBI Taxonomy" id="2840816"/>
    <lineage>
        <taxon>Bacteria</taxon>
        <taxon>Bacillati</taxon>
        <taxon>Bacillota</taxon>
        <taxon>Clostridia</taxon>
        <taxon>Candidatus Fimenecus</taxon>
    </lineage>
</organism>
<dbReference type="Gene3D" id="3.50.30.50">
    <property type="entry name" value="Putative cyclase"/>
    <property type="match status" value="1"/>
</dbReference>
<reference evidence="1" key="2">
    <citation type="journal article" date="2021" name="PeerJ">
        <title>Extensive microbial diversity within the chicken gut microbiome revealed by metagenomics and culture.</title>
        <authorList>
            <person name="Gilroy R."/>
            <person name="Ravi A."/>
            <person name="Getino M."/>
            <person name="Pursley I."/>
            <person name="Horton D.L."/>
            <person name="Alikhan N.F."/>
            <person name="Baker D."/>
            <person name="Gharbi K."/>
            <person name="Hall N."/>
            <person name="Watson M."/>
            <person name="Adriaenssens E.M."/>
            <person name="Foster-Nyarko E."/>
            <person name="Jarju S."/>
            <person name="Secka A."/>
            <person name="Antonio M."/>
            <person name="Oren A."/>
            <person name="Chaudhuri R.R."/>
            <person name="La Ragione R."/>
            <person name="Hildebrand F."/>
            <person name="Pallen M.J."/>
        </authorList>
    </citation>
    <scope>NUCLEOTIDE SEQUENCE</scope>
    <source>
        <strain evidence="1">ChiGjej1B1-19959</strain>
    </source>
</reference>
<protein>
    <submittedName>
        <fullName evidence="1">Cyclase family protein</fullName>
    </submittedName>
</protein>
<gene>
    <name evidence="1" type="ORF">IAC53_08500</name>
</gene>
<evidence type="ECO:0000313" key="1">
    <source>
        <dbReference type="EMBL" id="HIU36628.1"/>
    </source>
</evidence>
<dbReference type="PANTHER" id="PTHR31118">
    <property type="entry name" value="CYCLASE-LIKE PROTEIN 2"/>
    <property type="match status" value="1"/>
</dbReference>